<sequence>MPSAIPDATPNATLVKFGYPATLIGETRCWTVLLRPQQVTLGALVLVCREEATRFGEVSPAGFADLHAAVARLEPMLRDFVGYEKINYLMLMMVDPDVHFHVIPRYDGVRTHLGQAFPDAGWPGPPALGQAVEPEDAVRDGLLRRLRESWASAAA</sequence>
<protein>
    <submittedName>
        <fullName evidence="1">HIT family protein</fullName>
    </submittedName>
</protein>
<proteinExistence type="predicted"/>
<organism evidence="1 3">
    <name type="scientific">Roseomonas mucosa</name>
    <dbReference type="NCBI Taxonomy" id="207340"/>
    <lineage>
        <taxon>Bacteria</taxon>
        <taxon>Pseudomonadati</taxon>
        <taxon>Pseudomonadota</taxon>
        <taxon>Alphaproteobacteria</taxon>
        <taxon>Acetobacterales</taxon>
        <taxon>Roseomonadaceae</taxon>
        <taxon>Roseomonas</taxon>
    </lineage>
</organism>
<dbReference type="RefSeq" id="WP_019463176.1">
    <property type="nucleotide sequence ID" value="NZ_AP031463.1"/>
</dbReference>
<evidence type="ECO:0000313" key="1">
    <source>
        <dbReference type="EMBL" id="ONH84485.1"/>
    </source>
</evidence>
<reference evidence="2 4" key="2">
    <citation type="submission" date="2018-06" db="EMBL/GenBank/DDBJ databases">
        <authorList>
            <consortium name="Pathogen Informatics"/>
            <person name="Doyle S."/>
        </authorList>
    </citation>
    <scope>NUCLEOTIDE SEQUENCE [LARGE SCALE GENOMIC DNA]</scope>
    <source>
        <strain evidence="2 4">NCTC13291</strain>
    </source>
</reference>
<gene>
    <name evidence="1" type="ORF">APZ41_004410</name>
    <name evidence="2" type="ORF">NCTC13291_03992</name>
</gene>
<dbReference type="STRING" id="207340.APZ41_004410"/>
<keyword evidence="3" id="KW-1185">Reference proteome</keyword>
<dbReference type="EMBL" id="LLWF02000007">
    <property type="protein sequence ID" value="ONH84485.1"/>
    <property type="molecule type" value="Genomic_DNA"/>
</dbReference>
<dbReference type="SUPFAM" id="SSF54197">
    <property type="entry name" value="HIT-like"/>
    <property type="match status" value="1"/>
</dbReference>
<accession>A0A1S8DAT5</accession>
<evidence type="ECO:0000313" key="2">
    <source>
        <dbReference type="EMBL" id="SUE95109.1"/>
    </source>
</evidence>
<name>A0A1S8DAT5_9PROT</name>
<dbReference type="Gene3D" id="3.30.428.10">
    <property type="entry name" value="HIT-like"/>
    <property type="match status" value="1"/>
</dbReference>
<evidence type="ECO:0000313" key="4">
    <source>
        <dbReference type="Proteomes" id="UP000254919"/>
    </source>
</evidence>
<dbReference type="InterPro" id="IPR036265">
    <property type="entry name" value="HIT-like_sf"/>
</dbReference>
<dbReference type="Proteomes" id="UP000254919">
    <property type="component" value="Unassembled WGS sequence"/>
</dbReference>
<dbReference type="GeneID" id="99631627"/>
<dbReference type="EMBL" id="UGVN01000002">
    <property type="protein sequence ID" value="SUE95109.1"/>
    <property type="molecule type" value="Genomic_DNA"/>
</dbReference>
<dbReference type="OrthoDB" id="9784774at2"/>
<evidence type="ECO:0000313" key="3">
    <source>
        <dbReference type="Proteomes" id="UP000054844"/>
    </source>
</evidence>
<dbReference type="Proteomes" id="UP000054844">
    <property type="component" value="Unassembled WGS sequence"/>
</dbReference>
<reference evidence="1 3" key="1">
    <citation type="submission" date="2016-12" db="EMBL/GenBank/DDBJ databases">
        <title>Draft genome sequence of Roseomonas mucosa strain AU37, isolated from a peripheral intravenous catheter.</title>
        <authorList>
            <person name="Choudhury M.A."/>
            <person name="Sidjabat H.E."/>
            <person name="Wailan A.M."/>
            <person name="Zhang L."/>
            <person name="Marsh N.M."/>
            <person name="Rickard C.M."/>
            <person name="Davies M."/>
            <person name="Mcmillan D.J."/>
        </authorList>
    </citation>
    <scope>NUCLEOTIDE SEQUENCE [LARGE SCALE GENOMIC DNA]</scope>
    <source>
        <strain evidence="1 3">SAVE376</strain>
    </source>
</reference>
<dbReference type="AlphaFoldDB" id="A0A1S8DAT5"/>